<dbReference type="Gene3D" id="2.60.40.10">
    <property type="entry name" value="Immunoglobulins"/>
    <property type="match status" value="1"/>
</dbReference>
<dbReference type="InterPro" id="IPR010559">
    <property type="entry name" value="Sig_transdc_His_kin_internal"/>
</dbReference>
<evidence type="ECO:0000259" key="2">
    <source>
        <dbReference type="Pfam" id="PF06580"/>
    </source>
</evidence>
<dbReference type="SUPFAM" id="SSF50969">
    <property type="entry name" value="YVTN repeat-like/Quinoprotein amine dehydrogenase"/>
    <property type="match status" value="1"/>
</dbReference>
<dbReference type="Pfam" id="PF07494">
    <property type="entry name" value="Reg_prop"/>
    <property type="match status" value="2"/>
</dbReference>
<proteinExistence type="predicted"/>
<sequence>MKFQNYCVFIYFIFSYSLFGQYLPSKNYTTADGLPNNAVRSLFLDSNNVLWIGTENGVSKMENGSFSNLDESDGLGHNSCWDICQDSNGNMWFASYGGGITKYDGEKYTVFTTKDGLLADKTRKVFSFKKKIYVGTEQGVSIIDINTNKLVTPIVPSHKEDFISISFFEYRDEIYFASIFDGLFKIDESDSKPKIIPIILRKNTYELAIYGSALYSSNEGFIDKFNINDILEGKISNSRFGKSFVWQYAKGKTNSIYAAAWGVYAPDGGLYKIENDKMFNVSEYFGIGSKILLNVVYDKSKDILYVGSNDKGIYEVRLDRVVDYNLFDAKSVIDFEYLGLQKFILHNKGLTILDSSKSISKSISLVDFKNFELDFLKKGNKVLNKQGIESRDFELNFTIPASGIEFYEMVKNNGSFWIGSNIGIFEIDSLGNIKNYLPKHSLKMGFTYDGKFIETITYAGVRLYEDALGQSIKHFSKFNKNTPQYIVEILTNKDKTYLLSVFNGLYVYKNNQFHSYLAEGIWNEKKFKHITVNRDGQLILASEFGTIFIVDDRKSFKIVKTIPKEDINGNTILFLESFKDYILIGTEKGMNIYKDGKVRLIDKQLGLRDCVFTTSKIFENQLWIGTQKGYYVVDLNTLTKEQSTVSKLGISSIAVNNTALNKSNFNWFRYASEELRLDYNQNSLSIDFIPEGHAIADKLKFRYRLNSSNRWSPYSDKTNLFLAYLPYGNYLVEVEVLDLNAGKSSVFKLLKVYISPPFWFAWWFITIIFLFVMGVVVYILVRKKNKARDKAIIEKQITEAKFEALSNQMNPHFIYNALESIQGFVQDNDEVNSSLYISEFATLMRKTLKNSPKQTISIKDEVEYLKSYMCIENMRFKDRVLCDVYIDPVVAVSLFEIPPMLIQPFVENVFAHAFDEFVPSPKLNISFKMIDERVLECKIIDNGKGLKAIKKSTFHVSRGIALARERIVLLQKDNLDPIKIDFTECNGTTVTIQLFINF</sequence>
<dbReference type="Gene3D" id="3.30.565.10">
    <property type="entry name" value="Histidine kinase-like ATPase, C-terminal domain"/>
    <property type="match status" value="1"/>
</dbReference>
<keyword evidence="1" id="KW-0812">Transmembrane</keyword>
<dbReference type="Proteomes" id="UP000198569">
    <property type="component" value="Unassembled WGS sequence"/>
</dbReference>
<dbReference type="PANTHER" id="PTHR34220:SF7">
    <property type="entry name" value="SENSOR HISTIDINE KINASE YPDA"/>
    <property type="match status" value="1"/>
</dbReference>
<dbReference type="InterPro" id="IPR036890">
    <property type="entry name" value="HATPase_C_sf"/>
</dbReference>
<dbReference type="RefSeq" id="WP_091434977.1">
    <property type="nucleotide sequence ID" value="NZ_FNMV01000018.1"/>
</dbReference>
<dbReference type="STRING" id="229203.SAMN05444338_11870"/>
<dbReference type="PANTHER" id="PTHR34220">
    <property type="entry name" value="SENSOR HISTIDINE KINASE YPDA"/>
    <property type="match status" value="1"/>
</dbReference>
<dbReference type="GO" id="GO:0016020">
    <property type="term" value="C:membrane"/>
    <property type="evidence" value="ECO:0007669"/>
    <property type="project" value="InterPro"/>
</dbReference>
<dbReference type="InterPro" id="IPR011110">
    <property type="entry name" value="Reg_prop"/>
</dbReference>
<feature type="domain" description="Signal transduction histidine kinase internal region" evidence="2">
    <location>
        <begin position="800"/>
        <end position="879"/>
    </location>
</feature>
<dbReference type="InterPro" id="IPR011044">
    <property type="entry name" value="Quino_amine_DH_bsu"/>
</dbReference>
<reference evidence="4" key="1">
    <citation type="submission" date="2016-10" db="EMBL/GenBank/DDBJ databases">
        <authorList>
            <person name="Varghese N."/>
            <person name="Submissions S."/>
        </authorList>
    </citation>
    <scope>NUCLEOTIDE SEQUENCE [LARGE SCALE GENOMIC DNA]</scope>
    <source>
        <strain evidence="4">DSM 15718</strain>
    </source>
</reference>
<dbReference type="InterPro" id="IPR015943">
    <property type="entry name" value="WD40/YVTN_repeat-like_dom_sf"/>
</dbReference>
<organism evidence="3 4">
    <name type="scientific">Flavobacterium degerlachei</name>
    <dbReference type="NCBI Taxonomy" id="229203"/>
    <lineage>
        <taxon>Bacteria</taxon>
        <taxon>Pseudomonadati</taxon>
        <taxon>Bacteroidota</taxon>
        <taxon>Flavobacteriia</taxon>
        <taxon>Flavobacteriales</taxon>
        <taxon>Flavobacteriaceae</taxon>
        <taxon>Flavobacterium</taxon>
    </lineage>
</organism>
<keyword evidence="1" id="KW-0472">Membrane</keyword>
<dbReference type="EMBL" id="FNMV01000018">
    <property type="protein sequence ID" value="SDX92742.1"/>
    <property type="molecule type" value="Genomic_DNA"/>
</dbReference>
<keyword evidence="1" id="KW-1133">Transmembrane helix</keyword>
<gene>
    <name evidence="3" type="ORF">SAMN05444338_11870</name>
</gene>
<evidence type="ECO:0000313" key="3">
    <source>
        <dbReference type="EMBL" id="SDX92742.1"/>
    </source>
</evidence>
<dbReference type="OrthoDB" id="9809670at2"/>
<dbReference type="GO" id="GO:0000155">
    <property type="term" value="F:phosphorelay sensor kinase activity"/>
    <property type="evidence" value="ECO:0007669"/>
    <property type="project" value="InterPro"/>
</dbReference>
<evidence type="ECO:0000313" key="4">
    <source>
        <dbReference type="Proteomes" id="UP000198569"/>
    </source>
</evidence>
<dbReference type="AlphaFoldDB" id="A0A1H3FNW4"/>
<feature type="transmembrane region" description="Helical" evidence="1">
    <location>
        <begin position="759"/>
        <end position="781"/>
    </location>
</feature>
<protein>
    <submittedName>
        <fullName evidence="3">Two component regulator propeller</fullName>
    </submittedName>
</protein>
<dbReference type="InterPro" id="IPR013783">
    <property type="entry name" value="Ig-like_fold"/>
</dbReference>
<dbReference type="SUPFAM" id="SSF63829">
    <property type="entry name" value="Calcium-dependent phosphotriesterase"/>
    <property type="match status" value="1"/>
</dbReference>
<accession>A0A1H3FNW4</accession>
<evidence type="ECO:0000256" key="1">
    <source>
        <dbReference type="SAM" id="Phobius"/>
    </source>
</evidence>
<name>A0A1H3FNW4_9FLAO</name>
<dbReference type="Gene3D" id="2.130.10.10">
    <property type="entry name" value="YVTN repeat-like/Quinoprotein amine dehydrogenase"/>
    <property type="match status" value="3"/>
</dbReference>
<dbReference type="InterPro" id="IPR050640">
    <property type="entry name" value="Bact_2-comp_sensor_kinase"/>
</dbReference>
<dbReference type="Pfam" id="PF06580">
    <property type="entry name" value="His_kinase"/>
    <property type="match status" value="1"/>
</dbReference>
<keyword evidence="4" id="KW-1185">Reference proteome</keyword>